<feature type="region of interest" description="Disordered" evidence="1">
    <location>
        <begin position="195"/>
        <end position="244"/>
    </location>
</feature>
<gene>
    <name evidence="2" type="ORF">WJX72_002620</name>
</gene>
<keyword evidence="3" id="KW-1185">Reference proteome</keyword>
<sequence length="445" mass="47000">MPRQPPLGEVTVRWRWVITAARTGARTVDDGEDLEDGGDAVPRLTPRHFQSAGNRTRDREPPLHRKTDSACLEREAADKARVGAAVAAADEAGRCKVYPGNPLQEAAAAVGSKPLRGAALDLAITRGCKLPSDLIIPDSEEDEPDAAEVSSRPAGNVASAEGTEGYESDAESFASAMESGYDALSDIDHDAWRNGSNEEEARRAAVITDEGPLYDEDGEEDEDESADTAGALGPAGLAASQTSPGDDTCGACLQSCSPDAWTWTCQGCFQVFHERCWAVVTELMECGEYCSPSCMPAGAPRTEVGNEELEAEAAHNMEAAGNMEAEDDPALAHNMQAAGNMEAEDDPALAHNMEAADNMEADDDPALAHNMQAAGNMEAEDDPALAHNMQAAGNMEAEDDPALAHNMEAADSMEAEDDPALAHKPTSEPKKTVARKPTATCRLPA</sequence>
<evidence type="ECO:0008006" key="4">
    <source>
        <dbReference type="Google" id="ProtNLM"/>
    </source>
</evidence>
<proteinExistence type="predicted"/>
<feature type="region of interest" description="Disordered" evidence="1">
    <location>
        <begin position="392"/>
        <end position="445"/>
    </location>
</feature>
<evidence type="ECO:0000256" key="1">
    <source>
        <dbReference type="SAM" id="MobiDB-lite"/>
    </source>
</evidence>
<name>A0AAW1QPK0_9CHLO</name>
<feature type="compositionally biased region" description="Low complexity" evidence="1">
    <location>
        <begin position="227"/>
        <end position="239"/>
    </location>
</feature>
<dbReference type="Proteomes" id="UP001489004">
    <property type="component" value="Unassembled WGS sequence"/>
</dbReference>
<evidence type="ECO:0000313" key="3">
    <source>
        <dbReference type="Proteomes" id="UP001489004"/>
    </source>
</evidence>
<protein>
    <recommendedName>
        <fullName evidence="4">Zinc finger PHD-type domain-containing protein</fullName>
    </recommendedName>
</protein>
<comment type="caution">
    <text evidence="2">The sequence shown here is derived from an EMBL/GenBank/DDBJ whole genome shotgun (WGS) entry which is preliminary data.</text>
</comment>
<feature type="region of interest" description="Disordered" evidence="1">
    <location>
        <begin position="134"/>
        <end position="173"/>
    </location>
</feature>
<dbReference type="EMBL" id="JALJOR010000002">
    <property type="protein sequence ID" value="KAK9823419.1"/>
    <property type="molecule type" value="Genomic_DNA"/>
</dbReference>
<evidence type="ECO:0000313" key="2">
    <source>
        <dbReference type="EMBL" id="KAK9823419.1"/>
    </source>
</evidence>
<dbReference type="AlphaFoldDB" id="A0AAW1QPK0"/>
<accession>A0AAW1QPK0</accession>
<feature type="compositionally biased region" description="Basic and acidic residues" evidence="1">
    <location>
        <begin position="55"/>
        <end position="67"/>
    </location>
</feature>
<organism evidence="2 3">
    <name type="scientific">[Myrmecia] bisecta</name>
    <dbReference type="NCBI Taxonomy" id="41462"/>
    <lineage>
        <taxon>Eukaryota</taxon>
        <taxon>Viridiplantae</taxon>
        <taxon>Chlorophyta</taxon>
        <taxon>core chlorophytes</taxon>
        <taxon>Trebouxiophyceae</taxon>
        <taxon>Trebouxiales</taxon>
        <taxon>Trebouxiaceae</taxon>
        <taxon>Myrmecia</taxon>
    </lineage>
</organism>
<feature type="compositionally biased region" description="Acidic residues" evidence="1">
    <location>
        <begin position="212"/>
        <end position="226"/>
    </location>
</feature>
<feature type="region of interest" description="Disordered" evidence="1">
    <location>
        <begin position="28"/>
        <end position="67"/>
    </location>
</feature>
<reference evidence="2 3" key="1">
    <citation type="journal article" date="2024" name="Nat. Commun.">
        <title>Phylogenomics reveals the evolutionary origins of lichenization in chlorophyte algae.</title>
        <authorList>
            <person name="Puginier C."/>
            <person name="Libourel C."/>
            <person name="Otte J."/>
            <person name="Skaloud P."/>
            <person name="Haon M."/>
            <person name="Grisel S."/>
            <person name="Petersen M."/>
            <person name="Berrin J.G."/>
            <person name="Delaux P.M."/>
            <person name="Dal Grande F."/>
            <person name="Keller J."/>
        </authorList>
    </citation>
    <scope>NUCLEOTIDE SEQUENCE [LARGE SCALE GENOMIC DNA]</scope>
    <source>
        <strain evidence="2 3">SAG 2043</strain>
    </source>
</reference>